<keyword evidence="2" id="KW-1185">Reference proteome</keyword>
<sequence length="71" mass="8397">MAEMTAEAKAARRESQRKWYAAHIEERRSYRRQWYAANKEKRQEYMARYWQKKADQMAAASSEPAGKDPAA</sequence>
<evidence type="ECO:0000313" key="1">
    <source>
        <dbReference type="EMBL" id="MDX8420547.1"/>
    </source>
</evidence>
<organism evidence="1 2">
    <name type="scientific">Grylomicrobium aquisgranensis</name>
    <dbReference type="NCBI Taxonomy" id="2926318"/>
    <lineage>
        <taxon>Bacteria</taxon>
        <taxon>Bacillati</taxon>
        <taxon>Bacillota</taxon>
        <taxon>Erysipelotrichia</taxon>
        <taxon>Erysipelotrichales</taxon>
        <taxon>Erysipelotrichaceae</taxon>
        <taxon>Grylomicrobium</taxon>
    </lineage>
</organism>
<comment type="caution">
    <text evidence="1">The sequence shown here is derived from an EMBL/GenBank/DDBJ whole genome shotgun (WGS) entry which is preliminary data.</text>
</comment>
<accession>A0AB35U7C2</accession>
<dbReference type="AlphaFoldDB" id="A0AB35U7C2"/>
<reference evidence="1 2" key="1">
    <citation type="submission" date="2022-03" db="EMBL/GenBank/DDBJ databases">
        <title>Novel taxa within the pig intestine.</title>
        <authorList>
            <person name="Wylensek D."/>
            <person name="Bishof K."/>
            <person name="Afrizal A."/>
            <person name="Clavel T."/>
        </authorList>
    </citation>
    <scope>NUCLEOTIDE SEQUENCE [LARGE SCALE GENOMIC DNA]</scope>
    <source>
        <strain evidence="1 2">CLA-KB-P133</strain>
    </source>
</reference>
<dbReference type="EMBL" id="JALBUR010000046">
    <property type="protein sequence ID" value="MDX8420547.1"/>
    <property type="molecule type" value="Genomic_DNA"/>
</dbReference>
<dbReference type="Proteomes" id="UP001286174">
    <property type="component" value="Unassembled WGS sequence"/>
</dbReference>
<name>A0AB35U7C2_9FIRM</name>
<evidence type="ECO:0000313" key="2">
    <source>
        <dbReference type="Proteomes" id="UP001286174"/>
    </source>
</evidence>
<dbReference type="RefSeq" id="WP_370596670.1">
    <property type="nucleotide sequence ID" value="NZ_JALBUR010000046.1"/>
</dbReference>
<gene>
    <name evidence="1" type="ORF">MOZ60_10670</name>
</gene>
<proteinExistence type="predicted"/>
<protein>
    <submittedName>
        <fullName evidence="1">Uncharacterized protein</fullName>
    </submittedName>
</protein>